<dbReference type="CDD" id="cd06565">
    <property type="entry name" value="GH20_GcnA-like"/>
    <property type="match status" value="1"/>
</dbReference>
<evidence type="ECO:0000256" key="3">
    <source>
        <dbReference type="ARBA" id="ARBA00012663"/>
    </source>
</evidence>
<dbReference type="Pfam" id="PF00728">
    <property type="entry name" value="Glyco_hydro_20"/>
    <property type="match status" value="1"/>
</dbReference>
<keyword evidence="6" id="KW-1133">Transmembrane helix</keyword>
<comment type="catalytic activity">
    <reaction evidence="1">
        <text>Hydrolysis of terminal non-reducing N-acetyl-D-hexosamine residues in N-acetyl-beta-D-hexosaminides.</text>
        <dbReference type="EC" id="3.2.1.52"/>
    </reaction>
</comment>
<feature type="region of interest" description="Disordered" evidence="5">
    <location>
        <begin position="69"/>
        <end position="100"/>
    </location>
</feature>
<dbReference type="SUPFAM" id="SSF51445">
    <property type="entry name" value="(Trans)glycosidases"/>
    <property type="match status" value="1"/>
</dbReference>
<evidence type="ECO:0000256" key="1">
    <source>
        <dbReference type="ARBA" id="ARBA00001231"/>
    </source>
</evidence>
<dbReference type="AlphaFoldDB" id="A0A2T7P7L1"/>
<dbReference type="STRING" id="400727.A0A2T7P7L1"/>
<dbReference type="InterPro" id="IPR017853">
    <property type="entry name" value="GH"/>
</dbReference>
<dbReference type="GO" id="GO:0004563">
    <property type="term" value="F:beta-N-acetylhexosaminidase activity"/>
    <property type="evidence" value="ECO:0007669"/>
    <property type="project" value="UniProtKB-EC"/>
</dbReference>
<protein>
    <recommendedName>
        <fullName evidence="3">beta-N-acetylhexosaminidase</fullName>
        <ecNumber evidence="3">3.2.1.52</ecNumber>
    </recommendedName>
</protein>
<feature type="compositionally biased region" description="Basic and acidic residues" evidence="5">
    <location>
        <begin position="69"/>
        <end position="90"/>
    </location>
</feature>
<keyword evidence="4" id="KW-0378">Hydrolase</keyword>
<organism evidence="8 9">
    <name type="scientific">Pomacea canaliculata</name>
    <name type="common">Golden apple snail</name>
    <dbReference type="NCBI Taxonomy" id="400727"/>
    <lineage>
        <taxon>Eukaryota</taxon>
        <taxon>Metazoa</taxon>
        <taxon>Spiralia</taxon>
        <taxon>Lophotrochozoa</taxon>
        <taxon>Mollusca</taxon>
        <taxon>Gastropoda</taxon>
        <taxon>Caenogastropoda</taxon>
        <taxon>Architaenioglossa</taxon>
        <taxon>Ampullarioidea</taxon>
        <taxon>Ampullariidae</taxon>
        <taxon>Pomacea</taxon>
    </lineage>
</organism>
<comment type="similarity">
    <text evidence="2">Belongs to the glycosyl hydrolase 20 family.</text>
</comment>
<feature type="region of interest" description="Disordered" evidence="5">
    <location>
        <begin position="790"/>
        <end position="837"/>
    </location>
</feature>
<dbReference type="EC" id="3.2.1.52" evidence="3"/>
<dbReference type="InterPro" id="IPR015883">
    <property type="entry name" value="Glyco_hydro_20_cat"/>
</dbReference>
<keyword evidence="6" id="KW-0472">Membrane</keyword>
<feature type="compositionally biased region" description="Basic and acidic residues" evidence="5">
    <location>
        <begin position="800"/>
        <end position="826"/>
    </location>
</feature>
<dbReference type="InterPro" id="IPR038901">
    <property type="entry name" value="HEXDC-like"/>
</dbReference>
<dbReference type="OrthoDB" id="10023921at2759"/>
<evidence type="ECO:0000313" key="8">
    <source>
        <dbReference type="EMBL" id="PVD29412.1"/>
    </source>
</evidence>
<evidence type="ECO:0000256" key="4">
    <source>
        <dbReference type="ARBA" id="ARBA00022801"/>
    </source>
</evidence>
<sequence length="837" mass="94782">MHSRFGLLPYFIVGTAGILIVYYAWNSLFVTPEVLGYKIKDDNKEKDIAMNPDPNWSVLEEIKLQDKNQLSDEKQDAQQTKEKQLKKAQDRNPSPGLFQNPDSADEAFFHQLQRLVHLDLKGAPPLVSYLEQLFPLLKSLGATGLLIEYEDMFPYSDSLSLLAAGNAYSQTDLQRIQMAARQNDLEIVPLVQTFGHMEFVLKYEKYMSLRELNFTPQVITPAREESYLLLQQMIIQILQAHPEAKRIHLGCDEVFDLGKGQSHTLLMTENLTPGDLFLRHVTRLAMFIRSTYPHIKPLIWDDWIRNIDEKTIKLSELNKAVEPVVWYYEHNIMDRIQQPVWKKYGQLFEGVWVASAFKGASGSGQYITKSSFHIDNNLQWVAVIRNLGIQQKLVNFRGIALTGWQRYDHFATLCELLPVGLPSLAMCLSATKNGDFSKQQQVTASRALGCSSPLDLELPALHGEGAHVTQDCSFPGSDVFYAVQQLWGIVTATEHNYRLQSSISGWLTNYQVQRGFSSPYHLRILLKELAKVIEPFQHVLRVLEENLLKVYDRSTVDEWLETNVQDRIDKLEDILGKAEALLKKTTWPRRPLGPPPMKSRSDEVGQKLQSKDFNPATQGVEVVPIQGQVDSIQNVPVHLRANIPGNGNIPVINSQVQGVNGVVTHGSEGYWQGVKLSDVLRQSFTPTVPSKLRYIQSGNAEDGNIQQQFIADPNQKSGSAFADVKHGLGQNDYIQNLQQPQQVVGSQYKGQSASSRWNNAVPQNGDNRFPFQQQVQTRQGKEEIIPNRVDDMTGRANRGRSKEDGVREQKVKAKWQRGEKDLEGTRSKAFSLDRAQQ</sequence>
<dbReference type="Gene3D" id="3.20.20.80">
    <property type="entry name" value="Glycosidases"/>
    <property type="match status" value="1"/>
</dbReference>
<keyword evidence="9" id="KW-1185">Reference proteome</keyword>
<dbReference type="PANTHER" id="PTHR21040">
    <property type="entry name" value="BCDNA.GH04120"/>
    <property type="match status" value="1"/>
</dbReference>
<feature type="transmembrane region" description="Helical" evidence="6">
    <location>
        <begin position="7"/>
        <end position="25"/>
    </location>
</feature>
<dbReference type="EMBL" id="PZQS01000005">
    <property type="protein sequence ID" value="PVD29412.1"/>
    <property type="molecule type" value="Genomic_DNA"/>
</dbReference>
<evidence type="ECO:0000256" key="2">
    <source>
        <dbReference type="ARBA" id="ARBA00006285"/>
    </source>
</evidence>
<evidence type="ECO:0000256" key="6">
    <source>
        <dbReference type="SAM" id="Phobius"/>
    </source>
</evidence>
<dbReference type="Proteomes" id="UP000245119">
    <property type="component" value="Linkage Group LG5"/>
</dbReference>
<keyword evidence="6" id="KW-0812">Transmembrane</keyword>
<dbReference type="GO" id="GO:0005975">
    <property type="term" value="P:carbohydrate metabolic process"/>
    <property type="evidence" value="ECO:0007669"/>
    <property type="project" value="InterPro"/>
</dbReference>
<gene>
    <name evidence="8" type="ORF">C0Q70_08663</name>
</gene>
<feature type="domain" description="Glycoside hydrolase family 20 catalytic" evidence="7">
    <location>
        <begin position="164"/>
        <end position="308"/>
    </location>
</feature>
<reference evidence="8 9" key="1">
    <citation type="submission" date="2018-04" db="EMBL/GenBank/DDBJ databases">
        <title>The genome of golden apple snail Pomacea canaliculata provides insight into stress tolerance and invasive adaptation.</title>
        <authorList>
            <person name="Liu C."/>
            <person name="Liu B."/>
            <person name="Ren Y."/>
            <person name="Zhang Y."/>
            <person name="Wang H."/>
            <person name="Li S."/>
            <person name="Jiang F."/>
            <person name="Yin L."/>
            <person name="Zhang G."/>
            <person name="Qian W."/>
            <person name="Fan W."/>
        </authorList>
    </citation>
    <scope>NUCLEOTIDE SEQUENCE [LARGE SCALE GENOMIC DNA]</scope>
    <source>
        <strain evidence="8">SZHN2017</strain>
        <tissue evidence="8">Muscle</tissue>
    </source>
</reference>
<name>A0A2T7P7L1_POMCA</name>
<evidence type="ECO:0000256" key="5">
    <source>
        <dbReference type="SAM" id="MobiDB-lite"/>
    </source>
</evidence>
<dbReference type="PANTHER" id="PTHR21040:SF8">
    <property type="entry name" value="BCDNA.GH04120"/>
    <property type="match status" value="1"/>
</dbReference>
<accession>A0A2T7P7L1</accession>
<evidence type="ECO:0000313" key="9">
    <source>
        <dbReference type="Proteomes" id="UP000245119"/>
    </source>
</evidence>
<evidence type="ECO:0000259" key="7">
    <source>
        <dbReference type="Pfam" id="PF00728"/>
    </source>
</evidence>
<proteinExistence type="inferred from homology"/>
<comment type="caution">
    <text evidence="8">The sequence shown here is derived from an EMBL/GenBank/DDBJ whole genome shotgun (WGS) entry which is preliminary data.</text>
</comment>